<accession>A0A167HN20</accession>
<protein>
    <submittedName>
        <fullName evidence="1">Uncharacterized protein</fullName>
    </submittedName>
</protein>
<sequence length="134" mass="15804">MYEFLKQVAEDNKYPFLYARTDYQNLYNELEQVDTPHIFLDPVQIDESFGDYNEVEETTYIGSFTILVSSDIDEDYDYKYLNHIKPVAKEGAIVIKEALRCEGKFTINNWRETEVVNAFDYNLDGLVIRFNITE</sequence>
<reference evidence="1 2" key="1">
    <citation type="submission" date="2016-02" db="EMBL/GenBank/DDBJ databases">
        <title>Ulvibacter sp. LPB0005, isolated from Thais luteostoma.</title>
        <authorList>
            <person name="Shin S.-K."/>
            <person name="Yi H."/>
        </authorList>
    </citation>
    <scope>NUCLEOTIDE SEQUENCE [LARGE SCALE GENOMIC DNA]</scope>
    <source>
        <strain evidence="1 2">LPB0005</strain>
    </source>
</reference>
<dbReference type="OrthoDB" id="1361930at2"/>
<dbReference type="Proteomes" id="UP000077013">
    <property type="component" value="Unassembled WGS sequence"/>
</dbReference>
<organism evidence="1 2">
    <name type="scientific">Cochleicola gelatinilyticus</name>
    <dbReference type="NCBI Taxonomy" id="1763537"/>
    <lineage>
        <taxon>Bacteria</taxon>
        <taxon>Pseudomonadati</taxon>
        <taxon>Bacteroidota</taxon>
        <taxon>Flavobacteriia</taxon>
        <taxon>Flavobacteriales</taxon>
        <taxon>Flavobacteriaceae</taxon>
        <taxon>Cochleicola</taxon>
    </lineage>
</organism>
<evidence type="ECO:0000313" key="1">
    <source>
        <dbReference type="EMBL" id="OAB78786.1"/>
    </source>
</evidence>
<name>A0A167HN20_9FLAO</name>
<dbReference type="EMBL" id="LRXL01000037">
    <property type="protein sequence ID" value="OAB78786.1"/>
    <property type="molecule type" value="Genomic_DNA"/>
</dbReference>
<dbReference type="AlphaFoldDB" id="A0A167HN20"/>
<evidence type="ECO:0000313" key="2">
    <source>
        <dbReference type="Proteomes" id="UP000077013"/>
    </source>
</evidence>
<gene>
    <name evidence="1" type="ORF">ULVI_09395</name>
</gene>
<dbReference type="RefSeq" id="WP_068592123.1">
    <property type="nucleotide sequence ID" value="NZ_LRXL01000037.1"/>
</dbReference>
<keyword evidence="2" id="KW-1185">Reference proteome</keyword>
<comment type="caution">
    <text evidence="1">The sequence shown here is derived from an EMBL/GenBank/DDBJ whole genome shotgun (WGS) entry which is preliminary data.</text>
</comment>
<dbReference type="STRING" id="1763537.ULVI_09395"/>
<proteinExistence type="predicted"/>